<feature type="transmembrane region" description="Helical" evidence="1">
    <location>
        <begin position="138"/>
        <end position="157"/>
    </location>
</feature>
<proteinExistence type="predicted"/>
<dbReference type="Proteomes" id="UP000031036">
    <property type="component" value="Unassembled WGS sequence"/>
</dbReference>
<protein>
    <submittedName>
        <fullName evidence="2">Uncharacterized protein</fullName>
    </submittedName>
</protein>
<sequence length="198" mass="22803">MCSRMCLIYSSFRRYLISTVTLPFVHQAKPSSQGATIHRKLWRICLSDIRYSSTLRRLASSPTLCYPVCALFADVFTRSHVEQNNSLAFDGLTFRDRRPLAQDNIKWKGWPRTKHIADNERHSEQQRLLRVIQTSVPALNFSFLAAKIACLFLINLFRNYNSKILQTSELIPIGGNHPRFASFGHFCRCGVLHDLSKE</sequence>
<accession>A0A0B2VEI0</accession>
<keyword evidence="1" id="KW-0472">Membrane</keyword>
<comment type="caution">
    <text evidence="2">The sequence shown here is derived from an EMBL/GenBank/DDBJ whole genome shotgun (WGS) entry which is preliminary data.</text>
</comment>
<organism evidence="2 3">
    <name type="scientific">Toxocara canis</name>
    <name type="common">Canine roundworm</name>
    <dbReference type="NCBI Taxonomy" id="6265"/>
    <lineage>
        <taxon>Eukaryota</taxon>
        <taxon>Metazoa</taxon>
        <taxon>Ecdysozoa</taxon>
        <taxon>Nematoda</taxon>
        <taxon>Chromadorea</taxon>
        <taxon>Rhabditida</taxon>
        <taxon>Spirurina</taxon>
        <taxon>Ascaridomorpha</taxon>
        <taxon>Ascaridoidea</taxon>
        <taxon>Toxocaridae</taxon>
        <taxon>Toxocara</taxon>
    </lineage>
</organism>
<keyword evidence="1" id="KW-0812">Transmembrane</keyword>
<dbReference type="AlphaFoldDB" id="A0A0B2VEI0"/>
<evidence type="ECO:0000256" key="1">
    <source>
        <dbReference type="SAM" id="Phobius"/>
    </source>
</evidence>
<gene>
    <name evidence="2" type="ORF">Tcan_04876</name>
</gene>
<evidence type="ECO:0000313" key="3">
    <source>
        <dbReference type="Proteomes" id="UP000031036"/>
    </source>
</evidence>
<keyword evidence="1" id="KW-1133">Transmembrane helix</keyword>
<dbReference type="EMBL" id="JPKZ01001440">
    <property type="protein sequence ID" value="KHN81946.1"/>
    <property type="molecule type" value="Genomic_DNA"/>
</dbReference>
<keyword evidence="3" id="KW-1185">Reference proteome</keyword>
<name>A0A0B2VEI0_TOXCA</name>
<reference evidence="2 3" key="1">
    <citation type="submission" date="2014-11" db="EMBL/GenBank/DDBJ databases">
        <title>Genetic blueprint of the zoonotic pathogen Toxocara canis.</title>
        <authorList>
            <person name="Zhu X.-Q."/>
            <person name="Korhonen P.K."/>
            <person name="Cai H."/>
            <person name="Young N.D."/>
            <person name="Nejsum P."/>
            <person name="von Samson-Himmelstjerna G."/>
            <person name="Boag P.R."/>
            <person name="Tan P."/>
            <person name="Li Q."/>
            <person name="Min J."/>
            <person name="Yang Y."/>
            <person name="Wang X."/>
            <person name="Fang X."/>
            <person name="Hall R.S."/>
            <person name="Hofmann A."/>
            <person name="Sternberg P.W."/>
            <person name="Jex A.R."/>
            <person name="Gasser R.B."/>
        </authorList>
    </citation>
    <scope>NUCLEOTIDE SEQUENCE [LARGE SCALE GENOMIC DNA]</scope>
    <source>
        <strain evidence="2">PN_DK_2014</strain>
    </source>
</reference>
<evidence type="ECO:0000313" key="2">
    <source>
        <dbReference type="EMBL" id="KHN81946.1"/>
    </source>
</evidence>